<keyword evidence="11" id="KW-1185">Reference proteome</keyword>
<feature type="region of interest" description="Disordered" evidence="8">
    <location>
        <begin position="898"/>
        <end position="944"/>
    </location>
</feature>
<dbReference type="SMART" id="SM00761">
    <property type="entry name" value="HDAC_interact"/>
    <property type="match status" value="1"/>
</dbReference>
<dbReference type="GO" id="GO:0010628">
    <property type="term" value="P:positive regulation of gene expression"/>
    <property type="evidence" value="ECO:0007669"/>
    <property type="project" value="UniProtKB-ARBA"/>
</dbReference>
<dbReference type="GO" id="GO:0033698">
    <property type="term" value="C:Rpd3L complex"/>
    <property type="evidence" value="ECO:0007669"/>
    <property type="project" value="UniProtKB-ARBA"/>
</dbReference>
<accession>A0A8K0UM70</accession>
<feature type="compositionally biased region" description="Low complexity" evidence="8">
    <location>
        <begin position="931"/>
        <end position="944"/>
    </location>
</feature>
<dbReference type="GO" id="GO:0003714">
    <property type="term" value="F:transcription corepressor activity"/>
    <property type="evidence" value="ECO:0007669"/>
    <property type="project" value="InterPro"/>
</dbReference>
<dbReference type="Pfam" id="PF08295">
    <property type="entry name" value="Sin3_corepress"/>
    <property type="match status" value="1"/>
</dbReference>
<dbReference type="SUPFAM" id="SSF47762">
    <property type="entry name" value="PAH2 domain"/>
    <property type="match status" value="3"/>
</dbReference>
<dbReference type="InterPro" id="IPR003822">
    <property type="entry name" value="PAH"/>
</dbReference>
<dbReference type="Pfam" id="PF16879">
    <property type="entry name" value="Sin3a_C"/>
    <property type="match status" value="1"/>
</dbReference>
<dbReference type="EMBL" id="JAEVFJ010000020">
    <property type="protein sequence ID" value="KAH8099312.1"/>
    <property type="molecule type" value="Genomic_DNA"/>
</dbReference>
<keyword evidence="4" id="KW-0805">Transcription regulation</keyword>
<dbReference type="FunFam" id="1.20.1160.11:FF:000002">
    <property type="entry name" value="Paired amphipathic helix protein SIN3"/>
    <property type="match status" value="1"/>
</dbReference>
<evidence type="ECO:0000313" key="11">
    <source>
        <dbReference type="Proteomes" id="UP000813824"/>
    </source>
</evidence>
<evidence type="ECO:0000256" key="2">
    <source>
        <dbReference type="ARBA" id="ARBA00022491"/>
    </source>
</evidence>
<feature type="compositionally biased region" description="Basic and acidic residues" evidence="8">
    <location>
        <begin position="956"/>
        <end position="966"/>
    </location>
</feature>
<feature type="domain" description="Histone deacetylase interacting" evidence="9">
    <location>
        <begin position="606"/>
        <end position="705"/>
    </location>
</feature>
<dbReference type="GO" id="GO:0000122">
    <property type="term" value="P:negative regulation of transcription by RNA polymerase II"/>
    <property type="evidence" value="ECO:0007669"/>
    <property type="project" value="TreeGrafter"/>
</dbReference>
<sequence length="1338" mass="147824">MQNAEDNTRLSSSALSPSASDFPQRSSSNGAAREDTNTSRTPAPTVPPVPRSPQAAPIAQPQPQQPRAGPSRPRTPRQPATPPPGPPVNGTASLADNRQLPGQEDSSPDPNRPLNVTDALTYLDAVKMQFQDKPDVYNHFLDIMKDFKSQQIDTPGVIERVSALFQGNPYLIQGFNTFLPPGYRIELTTDRNTNTITVTTPLGVLTQTTNAFGAPIRIPREPHPHNIVAPYPHTLPFGPPPPVLPVGLGPGSRSATPMSHQHALSASAFVDMANAPYSPALHGAQTAAAANLLGGLGNRTVERAPAGEFNHAIQFLNKIKLRYGDEPDTYKQFLEILQTYQKEQRQLHDSQVFAQVSMLFKNAPDLMEEFKDFLPEAMGPGAQHTGLIGIMPHPTGPGWDPAGGPSPMVDGGEKAAKVPPSRRRKRAADKEPVAPPPQKAGTGRATKRAKLNHKPETGSPQFASYEVPPSPPPAHLTQHAVYTQRQQQTLLPHGQTILPPNVIPGVPGPILSTQEELIFFDHVKKALETGGTYDEFLKLLNMFSRDIIDVRSLIERAEVFLGDSELMVHFKVLMGYDEKYGNVEYGPPGSIRTGAPDPLAAHNPEDGESPSYRLLPSTEVRLACSGRDQLHRSVLNDAWVSHPTWASEEAGFMTHKKNVFEDTLHKSEEERHEYQVHIEAILRTIAVLDPLNVRISEMSAEERQQFRLKPNLGGPSRAIYEKMIKKVYGREAGMEVIKALHECPGVAVPVVLVRLKQKCDEWKRLQREWSRTWREVDAKNFYKALDHQGITFKANDKKNITSKSFVHEIETARAEFYKNREELGLPLNTHEPCSVALQYEFTDTAVLHDSLKMVYSFLDHSQSTWVPSERRAVERFLRSFVPVLFMFSSHEFNAACGPLDPAGGDDEQMDVVEGSETTEDNRNGAGGRHSAGGSQSQSASTGVAAGDLRKRLLKTVQEDLPDRLSNSKESSSLTGGSASPAGPGSPVTAGKRSGGASEEMEARSKPEDVWIREMATLTQDGVSGFAGDAPVARRPFFANTAFYTLLRLLQLLYSRLLACKETGAQLAREKHASLQVNPVAVALGLDEPNGPSVVLEQAMEAVGGGGGHGDGEVNVLYMYLLDACEKVFENELDQATFEEHMRWFFGTKAYQVFTLDRVITAIIKQVQAILGDHKGGQELLPLLQKSRNKEKTSVFDMIRYRREAERCTGADEHLYRVDWDVGSRTLRIQLVGAEEPSVGEEESREGRWRSYVASYTSRYATEWVSGRGRRPYLKRCAVMGAEDVVVSGGMAVGVGVGSYELRYGRGSTETMWRRRVDEQLRRRAVERADERRRCRILK</sequence>
<dbReference type="InterPro" id="IPR013194">
    <property type="entry name" value="HDAC_interact_dom"/>
</dbReference>
<dbReference type="Pfam" id="PF02671">
    <property type="entry name" value="PAH"/>
    <property type="match status" value="3"/>
</dbReference>
<dbReference type="Proteomes" id="UP000813824">
    <property type="component" value="Unassembled WGS sequence"/>
</dbReference>
<keyword evidence="2" id="KW-0678">Repressor</keyword>
<feature type="compositionally biased region" description="Low complexity" evidence="8">
    <location>
        <begin position="970"/>
        <end position="990"/>
    </location>
</feature>
<feature type="region of interest" description="Disordered" evidence="8">
    <location>
        <begin position="1"/>
        <end position="115"/>
    </location>
</feature>
<dbReference type="InterPro" id="IPR031693">
    <property type="entry name" value="Sin3_C"/>
</dbReference>
<name>A0A8K0UM70_9AGAR</name>
<dbReference type="FunFam" id="1.20.1160.11:FF:000003">
    <property type="entry name" value="Paired amphipathic helix SIN3-like protein"/>
    <property type="match status" value="1"/>
</dbReference>
<dbReference type="InterPro" id="IPR036600">
    <property type="entry name" value="PAH_sf"/>
</dbReference>
<comment type="caution">
    <text evidence="10">The sequence shown here is derived from an EMBL/GenBank/DDBJ whole genome shotgun (WGS) entry which is preliminary data.</text>
</comment>
<reference evidence="10" key="1">
    <citation type="journal article" date="2021" name="New Phytol.">
        <title>Evolutionary innovations through gain and loss of genes in the ectomycorrhizal Boletales.</title>
        <authorList>
            <person name="Wu G."/>
            <person name="Miyauchi S."/>
            <person name="Morin E."/>
            <person name="Kuo A."/>
            <person name="Drula E."/>
            <person name="Varga T."/>
            <person name="Kohler A."/>
            <person name="Feng B."/>
            <person name="Cao Y."/>
            <person name="Lipzen A."/>
            <person name="Daum C."/>
            <person name="Hundley H."/>
            <person name="Pangilinan J."/>
            <person name="Johnson J."/>
            <person name="Barry K."/>
            <person name="LaButti K."/>
            <person name="Ng V."/>
            <person name="Ahrendt S."/>
            <person name="Min B."/>
            <person name="Choi I.G."/>
            <person name="Park H."/>
            <person name="Plett J.M."/>
            <person name="Magnuson J."/>
            <person name="Spatafora J.W."/>
            <person name="Nagy L.G."/>
            <person name="Henrissat B."/>
            <person name="Grigoriev I.V."/>
            <person name="Yang Z.L."/>
            <person name="Xu J."/>
            <person name="Martin F.M."/>
        </authorList>
    </citation>
    <scope>NUCLEOTIDE SEQUENCE</scope>
    <source>
        <strain evidence="10">KKN 215</strain>
    </source>
</reference>
<evidence type="ECO:0000256" key="7">
    <source>
        <dbReference type="PROSITE-ProRule" id="PRU00810"/>
    </source>
</evidence>
<evidence type="ECO:0000256" key="5">
    <source>
        <dbReference type="ARBA" id="ARBA00023163"/>
    </source>
</evidence>
<evidence type="ECO:0000256" key="3">
    <source>
        <dbReference type="ARBA" id="ARBA00022737"/>
    </source>
</evidence>
<proteinExistence type="predicted"/>
<dbReference type="PANTHER" id="PTHR12346:SF0">
    <property type="entry name" value="SIN3A, ISOFORM G"/>
    <property type="match status" value="1"/>
</dbReference>
<feature type="compositionally biased region" description="Polar residues" evidence="8">
    <location>
        <begin position="21"/>
        <end position="30"/>
    </location>
</feature>
<comment type="subcellular location">
    <subcellularLocation>
        <location evidence="1 7">Nucleus</location>
    </subcellularLocation>
</comment>
<dbReference type="InterPro" id="IPR039774">
    <property type="entry name" value="Sin3-like"/>
</dbReference>
<keyword evidence="5" id="KW-0804">Transcription</keyword>
<evidence type="ECO:0000256" key="4">
    <source>
        <dbReference type="ARBA" id="ARBA00023015"/>
    </source>
</evidence>
<dbReference type="PANTHER" id="PTHR12346">
    <property type="entry name" value="SIN3B-RELATED"/>
    <property type="match status" value="1"/>
</dbReference>
<feature type="region of interest" description="Disordered" evidence="8">
    <location>
        <begin position="393"/>
        <end position="468"/>
    </location>
</feature>
<evidence type="ECO:0000259" key="9">
    <source>
        <dbReference type="SMART" id="SM00761"/>
    </source>
</evidence>
<gene>
    <name evidence="10" type="ORF">BXZ70DRAFT_943231</name>
</gene>
<feature type="compositionally biased region" description="Low complexity" evidence="8">
    <location>
        <begin position="10"/>
        <end position="20"/>
    </location>
</feature>
<feature type="compositionally biased region" description="Low complexity" evidence="8">
    <location>
        <begin position="52"/>
        <end position="72"/>
    </location>
</feature>
<dbReference type="OrthoDB" id="10265969at2759"/>
<organism evidence="10 11">
    <name type="scientific">Cristinia sonorae</name>
    <dbReference type="NCBI Taxonomy" id="1940300"/>
    <lineage>
        <taxon>Eukaryota</taxon>
        <taxon>Fungi</taxon>
        <taxon>Dikarya</taxon>
        <taxon>Basidiomycota</taxon>
        <taxon>Agaricomycotina</taxon>
        <taxon>Agaricomycetes</taxon>
        <taxon>Agaricomycetidae</taxon>
        <taxon>Agaricales</taxon>
        <taxon>Pleurotineae</taxon>
        <taxon>Stephanosporaceae</taxon>
        <taxon>Cristinia</taxon>
    </lineage>
</organism>
<dbReference type="FunFam" id="1.20.1160.11:FF:000001">
    <property type="entry name" value="Paired amphipathic helix protein Sin3"/>
    <property type="match status" value="1"/>
</dbReference>
<feature type="region of interest" description="Disordered" evidence="8">
    <location>
        <begin position="956"/>
        <end position="1007"/>
    </location>
</feature>
<keyword evidence="3" id="KW-0677">Repeat</keyword>
<evidence type="ECO:0000256" key="8">
    <source>
        <dbReference type="SAM" id="MobiDB-lite"/>
    </source>
</evidence>
<protein>
    <recommendedName>
        <fullName evidence="9">Histone deacetylase interacting domain-containing protein</fullName>
    </recommendedName>
</protein>
<keyword evidence="6 7" id="KW-0539">Nucleus</keyword>
<evidence type="ECO:0000256" key="6">
    <source>
        <dbReference type="ARBA" id="ARBA00023242"/>
    </source>
</evidence>
<evidence type="ECO:0000256" key="1">
    <source>
        <dbReference type="ARBA" id="ARBA00004123"/>
    </source>
</evidence>
<evidence type="ECO:0000313" key="10">
    <source>
        <dbReference type="EMBL" id="KAH8099312.1"/>
    </source>
</evidence>
<feature type="region of interest" description="Disordered" evidence="8">
    <location>
        <begin position="587"/>
        <end position="612"/>
    </location>
</feature>
<dbReference type="PROSITE" id="PS51477">
    <property type="entry name" value="PAH"/>
    <property type="match status" value="2"/>
</dbReference>
<dbReference type="Gene3D" id="1.20.1160.11">
    <property type="entry name" value="Paired amphipathic helix"/>
    <property type="match status" value="3"/>
</dbReference>